<evidence type="ECO:0000313" key="2">
    <source>
        <dbReference type="Proteomes" id="UP001601303"/>
    </source>
</evidence>
<evidence type="ECO:0000313" key="1">
    <source>
        <dbReference type="EMBL" id="MFE9605494.1"/>
    </source>
</evidence>
<evidence type="ECO:0008006" key="3">
    <source>
        <dbReference type="Google" id="ProtNLM"/>
    </source>
</evidence>
<gene>
    <name evidence="1" type="ORF">ACFYNQ_43985</name>
</gene>
<comment type="caution">
    <text evidence="1">The sequence shown here is derived from an EMBL/GenBank/DDBJ whole genome shotgun (WGS) entry which is preliminary data.</text>
</comment>
<reference evidence="1 2" key="1">
    <citation type="submission" date="2024-10" db="EMBL/GenBank/DDBJ databases">
        <title>The Natural Products Discovery Center: Release of the First 8490 Sequenced Strains for Exploring Actinobacteria Biosynthetic Diversity.</title>
        <authorList>
            <person name="Kalkreuter E."/>
            <person name="Kautsar S.A."/>
            <person name="Yang D."/>
            <person name="Bader C.D."/>
            <person name="Teijaro C.N."/>
            <person name="Fluegel L."/>
            <person name="Davis C.M."/>
            <person name="Simpson J.R."/>
            <person name="Lauterbach L."/>
            <person name="Steele A.D."/>
            <person name="Gui C."/>
            <person name="Meng S."/>
            <person name="Li G."/>
            <person name="Viehrig K."/>
            <person name="Ye F."/>
            <person name="Su P."/>
            <person name="Kiefer A.F."/>
            <person name="Nichols A."/>
            <person name="Cepeda A.J."/>
            <person name="Yan W."/>
            <person name="Fan B."/>
            <person name="Jiang Y."/>
            <person name="Adhikari A."/>
            <person name="Zheng C.-J."/>
            <person name="Schuster L."/>
            <person name="Cowan T.M."/>
            <person name="Smanski M.J."/>
            <person name="Chevrette M.G."/>
            <person name="De Carvalho L.P.S."/>
            <person name="Shen B."/>
        </authorList>
    </citation>
    <scope>NUCLEOTIDE SEQUENCE [LARGE SCALE GENOMIC DNA]</scope>
    <source>
        <strain evidence="1 2">NPDC006488</strain>
    </source>
</reference>
<proteinExistence type="predicted"/>
<protein>
    <recommendedName>
        <fullName evidence="3">Transposase</fullName>
    </recommendedName>
</protein>
<dbReference type="EMBL" id="JBIAHM010000020">
    <property type="protein sequence ID" value="MFE9605494.1"/>
    <property type="molecule type" value="Genomic_DNA"/>
</dbReference>
<sequence>MNCCDEFGQEYSWVAIAVATDGQWEALRDALDRPVAGRARYSTCALRQPGQAMSSSGRNSSA</sequence>
<dbReference type="Proteomes" id="UP001601303">
    <property type="component" value="Unassembled WGS sequence"/>
</dbReference>
<organism evidence="1 2">
    <name type="scientific">Streptomyces hokutonensis</name>
    <dbReference type="NCBI Taxonomy" id="1306990"/>
    <lineage>
        <taxon>Bacteria</taxon>
        <taxon>Bacillati</taxon>
        <taxon>Actinomycetota</taxon>
        <taxon>Actinomycetes</taxon>
        <taxon>Kitasatosporales</taxon>
        <taxon>Streptomycetaceae</taxon>
        <taxon>Streptomyces</taxon>
    </lineage>
</organism>
<accession>A0ABW6MH75</accession>
<dbReference type="InterPro" id="IPR044855">
    <property type="entry name" value="CoA-Trfase_III_dom3_sf"/>
</dbReference>
<name>A0ABW6MH75_9ACTN</name>
<dbReference type="RefSeq" id="WP_388114264.1">
    <property type="nucleotide sequence ID" value="NZ_JBIAHM010000020.1"/>
</dbReference>
<keyword evidence="2" id="KW-1185">Reference proteome</keyword>
<dbReference type="Gene3D" id="3.30.1540.10">
    <property type="entry name" value="formyl-coa transferase, domain 3"/>
    <property type="match status" value="1"/>
</dbReference>